<protein>
    <submittedName>
        <fullName evidence="4">Uncharacterized protein</fullName>
    </submittedName>
</protein>
<dbReference type="SUPFAM" id="SSF51735">
    <property type="entry name" value="NAD(P)-binding Rossmann-fold domains"/>
    <property type="match status" value="1"/>
</dbReference>
<dbReference type="PANTHER" id="PTHR24321:SF15">
    <property type="entry name" value="OXIDOREDUCTASE UCPA"/>
    <property type="match status" value="1"/>
</dbReference>
<dbReference type="Pfam" id="PF13561">
    <property type="entry name" value="adh_short_C2"/>
    <property type="match status" value="1"/>
</dbReference>
<evidence type="ECO:0000256" key="3">
    <source>
        <dbReference type="ARBA" id="ARBA00023002"/>
    </source>
</evidence>
<keyword evidence="2" id="KW-0521">NADP</keyword>
<dbReference type="PROSITE" id="PS00061">
    <property type="entry name" value="ADH_SHORT"/>
    <property type="match status" value="1"/>
</dbReference>
<dbReference type="PRINTS" id="PR00080">
    <property type="entry name" value="SDRFAMILY"/>
</dbReference>
<dbReference type="AlphaFoldDB" id="A0AA38WX22"/>
<dbReference type="InterPro" id="IPR020904">
    <property type="entry name" value="Sc_DH/Rdtase_CS"/>
</dbReference>
<organism evidence="4 5">
    <name type="scientific">Cladophialophora chaetospira</name>
    <dbReference type="NCBI Taxonomy" id="386627"/>
    <lineage>
        <taxon>Eukaryota</taxon>
        <taxon>Fungi</taxon>
        <taxon>Dikarya</taxon>
        <taxon>Ascomycota</taxon>
        <taxon>Pezizomycotina</taxon>
        <taxon>Eurotiomycetes</taxon>
        <taxon>Chaetothyriomycetidae</taxon>
        <taxon>Chaetothyriales</taxon>
        <taxon>Herpotrichiellaceae</taxon>
        <taxon>Cladophialophora</taxon>
    </lineage>
</organism>
<gene>
    <name evidence="4" type="ORF">H2200_012908</name>
</gene>
<accession>A0AA38WX22</accession>
<evidence type="ECO:0000313" key="4">
    <source>
        <dbReference type="EMBL" id="KAJ9602714.1"/>
    </source>
</evidence>
<comment type="similarity">
    <text evidence="1">Belongs to the short-chain dehydrogenases/reductases (SDR) family.</text>
</comment>
<dbReference type="Proteomes" id="UP001172673">
    <property type="component" value="Unassembled WGS sequence"/>
</dbReference>
<dbReference type="GO" id="GO:0016491">
    <property type="term" value="F:oxidoreductase activity"/>
    <property type="evidence" value="ECO:0007669"/>
    <property type="project" value="UniProtKB-KW"/>
</dbReference>
<dbReference type="Gene3D" id="3.40.50.720">
    <property type="entry name" value="NAD(P)-binding Rossmann-like Domain"/>
    <property type="match status" value="1"/>
</dbReference>
<keyword evidence="5" id="KW-1185">Reference proteome</keyword>
<dbReference type="CDD" id="cd05233">
    <property type="entry name" value="SDR_c"/>
    <property type="match status" value="1"/>
</dbReference>
<evidence type="ECO:0000256" key="2">
    <source>
        <dbReference type="ARBA" id="ARBA00022857"/>
    </source>
</evidence>
<name>A0AA38WX22_9EURO</name>
<evidence type="ECO:0000256" key="1">
    <source>
        <dbReference type="ARBA" id="ARBA00006484"/>
    </source>
</evidence>
<dbReference type="EMBL" id="JAPDRK010000025">
    <property type="protein sequence ID" value="KAJ9602714.1"/>
    <property type="molecule type" value="Genomic_DNA"/>
</dbReference>
<dbReference type="InterPro" id="IPR002347">
    <property type="entry name" value="SDR_fam"/>
</dbReference>
<dbReference type="FunFam" id="3.40.50.720:FF:001190">
    <property type="entry name" value="Short-chain dehydrogenase/reductase SDR"/>
    <property type="match status" value="1"/>
</dbReference>
<proteinExistence type="inferred from homology"/>
<sequence>MTTEPPRQVFRFDDEVAIVSGAGSRLSGEIGNGRATAILLARQGAKVALLDINKEWAEETKSMIDAEGGISEVIQVDVTKEESCKNAVAKTVELFGAVHILVNIVGVGGAMGDATAVDLDAWDRDLRINVTSMVLMARFAIPEMRKNGRGAIVNISSVSGLLGGNPSLLYPTSKGAIIQMTRAMAALHGTENIRVNCICPGMVYTPMVRRGGMSEEMRQARINQNLLKQEGTAWDVGYAVLFLCSKEAKWITGLIMPVDGGTTAGKSVGDRPALKADDLAEQMTGIPNH</sequence>
<reference evidence="4" key="1">
    <citation type="submission" date="2022-10" db="EMBL/GenBank/DDBJ databases">
        <title>Culturing micro-colonial fungi from biological soil crusts in the Mojave desert and describing Neophaeococcomyces mojavensis, and introducing the new genera and species Taxawa tesnikishii.</title>
        <authorList>
            <person name="Kurbessoian T."/>
            <person name="Stajich J.E."/>
        </authorList>
    </citation>
    <scope>NUCLEOTIDE SEQUENCE</scope>
    <source>
        <strain evidence="4">TK_41</strain>
    </source>
</reference>
<keyword evidence="3" id="KW-0560">Oxidoreductase</keyword>
<evidence type="ECO:0000313" key="5">
    <source>
        <dbReference type="Proteomes" id="UP001172673"/>
    </source>
</evidence>
<dbReference type="PANTHER" id="PTHR24321">
    <property type="entry name" value="DEHYDROGENASES, SHORT CHAIN"/>
    <property type="match status" value="1"/>
</dbReference>
<dbReference type="InterPro" id="IPR036291">
    <property type="entry name" value="NAD(P)-bd_dom_sf"/>
</dbReference>
<comment type="caution">
    <text evidence="4">The sequence shown here is derived from an EMBL/GenBank/DDBJ whole genome shotgun (WGS) entry which is preliminary data.</text>
</comment>
<dbReference type="PRINTS" id="PR00081">
    <property type="entry name" value="GDHRDH"/>
</dbReference>